<dbReference type="InterPro" id="IPR059112">
    <property type="entry name" value="CysZ/EI24"/>
</dbReference>
<sequence>MADRVKTVAKSEIQRISSLTFSALKSGAYLYPFKVLLLSSPPLPHQVYIANSDQGIIYLLSHRTLWAPLRSRLLPTLALGVGITTAMFLLTYIPQMTLLAFTSGPFVAPISAALLVINEASAITGFLASRNMFFGLGRRPSSSSSSVTLDAFDATLMLKGHEKLVSSGREIRPAARSGNILTRLGGLVGMSKRNSFNAGNSTLDSLIRSLLYLPLNFIPVIGTFAFLALKGKRMGHNALDRYFELKGYSAQEREEWLEAHEGDYISFGVASSVLEMVPFASFVFTCTNSVGAALWASNVESKAGTAQSKKAA</sequence>
<dbReference type="EMBL" id="DF933838">
    <property type="protein sequence ID" value="GAM41317.1"/>
    <property type="molecule type" value="Genomic_DNA"/>
</dbReference>
<evidence type="ECO:0000256" key="2">
    <source>
        <dbReference type="ARBA" id="ARBA00022692"/>
    </source>
</evidence>
<gene>
    <name evidence="6" type="ORF">TCE0_042f14351</name>
</gene>
<dbReference type="PANTHER" id="PTHR34292:SF2">
    <property type="entry name" value="OUTER SPORE WALL PROTEIN LDS1"/>
    <property type="match status" value="1"/>
</dbReference>
<evidence type="ECO:0000256" key="3">
    <source>
        <dbReference type="ARBA" id="ARBA00022989"/>
    </source>
</evidence>
<evidence type="ECO:0000313" key="6">
    <source>
        <dbReference type="EMBL" id="GAM41317.1"/>
    </source>
</evidence>
<organism evidence="6 7">
    <name type="scientific">Talaromyces pinophilus</name>
    <name type="common">Penicillium pinophilum</name>
    <dbReference type="NCBI Taxonomy" id="128442"/>
    <lineage>
        <taxon>Eukaryota</taxon>
        <taxon>Fungi</taxon>
        <taxon>Dikarya</taxon>
        <taxon>Ascomycota</taxon>
        <taxon>Pezizomycotina</taxon>
        <taxon>Eurotiomycetes</taxon>
        <taxon>Eurotiomycetidae</taxon>
        <taxon>Eurotiales</taxon>
        <taxon>Trichocomaceae</taxon>
        <taxon>Talaromyces</taxon>
        <taxon>Talaromyces sect. Talaromyces</taxon>
    </lineage>
</organism>
<accession>A0A6V8HHP7</accession>
<feature type="transmembrane region" description="Helical" evidence="5">
    <location>
        <begin position="106"/>
        <end position="129"/>
    </location>
</feature>
<dbReference type="InterPro" id="IPR052786">
    <property type="entry name" value="Spore_wall_assembly"/>
</dbReference>
<keyword evidence="3 5" id="KW-1133">Transmembrane helix</keyword>
<proteinExistence type="predicted"/>
<dbReference type="GO" id="GO:0005811">
    <property type="term" value="C:lipid droplet"/>
    <property type="evidence" value="ECO:0007669"/>
    <property type="project" value="TreeGrafter"/>
</dbReference>
<feature type="transmembrane region" description="Helical" evidence="5">
    <location>
        <begin position="73"/>
        <end position="94"/>
    </location>
</feature>
<evidence type="ECO:0000256" key="5">
    <source>
        <dbReference type="SAM" id="Phobius"/>
    </source>
</evidence>
<evidence type="ECO:0000256" key="4">
    <source>
        <dbReference type="ARBA" id="ARBA00023136"/>
    </source>
</evidence>
<keyword evidence="4 5" id="KW-0472">Membrane</keyword>
<dbReference type="GO" id="GO:0005628">
    <property type="term" value="C:prospore membrane"/>
    <property type="evidence" value="ECO:0007669"/>
    <property type="project" value="TreeGrafter"/>
</dbReference>
<keyword evidence="2 5" id="KW-0812">Transmembrane</keyword>
<dbReference type="PANTHER" id="PTHR34292">
    <property type="entry name" value="OUTER SPORE WALL PROTEIN LDS1"/>
    <property type="match status" value="1"/>
</dbReference>
<comment type="caution">
    <text evidence="6">The sequence shown here is derived from an EMBL/GenBank/DDBJ whole genome shotgun (WGS) entry which is preliminary data.</text>
</comment>
<evidence type="ECO:0000256" key="1">
    <source>
        <dbReference type="ARBA" id="ARBA00004141"/>
    </source>
</evidence>
<feature type="transmembrane region" description="Helical" evidence="5">
    <location>
        <begin position="210"/>
        <end position="229"/>
    </location>
</feature>
<comment type="subcellular location">
    <subcellularLocation>
        <location evidence="1">Membrane</location>
        <topology evidence="1">Multi-pass membrane protein</topology>
    </subcellularLocation>
</comment>
<evidence type="ECO:0000313" key="7">
    <source>
        <dbReference type="Proteomes" id="UP000053095"/>
    </source>
</evidence>
<dbReference type="AlphaFoldDB" id="A0A6V8HHP7"/>
<dbReference type="Proteomes" id="UP000053095">
    <property type="component" value="Unassembled WGS sequence"/>
</dbReference>
<keyword evidence="7" id="KW-1185">Reference proteome</keyword>
<dbReference type="Pfam" id="PF07264">
    <property type="entry name" value="EI24"/>
    <property type="match status" value="1"/>
</dbReference>
<reference evidence="7" key="1">
    <citation type="journal article" date="2015" name="Genome Announc.">
        <title>Draft genome sequence of Talaromyces cellulolyticus strain Y-94, a source of lignocellulosic biomass-degrading enzymes.</title>
        <authorList>
            <person name="Fujii T."/>
            <person name="Koike H."/>
            <person name="Sawayama S."/>
            <person name="Yano S."/>
            <person name="Inoue H."/>
        </authorList>
    </citation>
    <scope>NUCLEOTIDE SEQUENCE [LARGE SCALE GENOMIC DNA]</scope>
    <source>
        <strain evidence="7">Y-94</strain>
    </source>
</reference>
<protein>
    <submittedName>
        <fullName evidence="6">Uncharacterized protein</fullName>
    </submittedName>
</protein>
<name>A0A6V8HHP7_TALPI</name>
<dbReference type="GO" id="GO:0005619">
    <property type="term" value="C:ascospore wall"/>
    <property type="evidence" value="ECO:0007669"/>
    <property type="project" value="TreeGrafter"/>
</dbReference>